<gene>
    <name evidence="2" type="ORF">DFH08DRAFT_878553</name>
</gene>
<keyword evidence="1" id="KW-0732">Signal</keyword>
<reference evidence="2" key="1">
    <citation type="submission" date="2023-03" db="EMBL/GenBank/DDBJ databases">
        <title>Massive genome expansion in bonnet fungi (Mycena s.s.) driven by repeated elements and novel gene families across ecological guilds.</title>
        <authorList>
            <consortium name="Lawrence Berkeley National Laboratory"/>
            <person name="Harder C.B."/>
            <person name="Miyauchi S."/>
            <person name="Viragh M."/>
            <person name="Kuo A."/>
            <person name="Thoen E."/>
            <person name="Andreopoulos B."/>
            <person name="Lu D."/>
            <person name="Skrede I."/>
            <person name="Drula E."/>
            <person name="Henrissat B."/>
            <person name="Morin E."/>
            <person name="Kohler A."/>
            <person name="Barry K."/>
            <person name="LaButti K."/>
            <person name="Morin E."/>
            <person name="Salamov A."/>
            <person name="Lipzen A."/>
            <person name="Mereny Z."/>
            <person name="Hegedus B."/>
            <person name="Baldrian P."/>
            <person name="Stursova M."/>
            <person name="Weitz H."/>
            <person name="Taylor A."/>
            <person name="Grigoriev I.V."/>
            <person name="Nagy L.G."/>
            <person name="Martin F."/>
            <person name="Kauserud H."/>
        </authorList>
    </citation>
    <scope>NUCLEOTIDE SEQUENCE</scope>
    <source>
        <strain evidence="2">CBHHK002</strain>
    </source>
</reference>
<feature type="signal peptide" evidence="1">
    <location>
        <begin position="1"/>
        <end position="28"/>
    </location>
</feature>
<dbReference type="EMBL" id="JARIHO010000031">
    <property type="protein sequence ID" value="KAJ7336363.1"/>
    <property type="molecule type" value="Genomic_DNA"/>
</dbReference>
<accession>A0AAD6ZRW9</accession>
<evidence type="ECO:0000256" key="1">
    <source>
        <dbReference type="SAM" id="SignalP"/>
    </source>
</evidence>
<protein>
    <submittedName>
        <fullName evidence="2">Uncharacterized protein</fullName>
    </submittedName>
</protein>
<organism evidence="2 3">
    <name type="scientific">Mycena albidolilacea</name>
    <dbReference type="NCBI Taxonomy" id="1033008"/>
    <lineage>
        <taxon>Eukaryota</taxon>
        <taxon>Fungi</taxon>
        <taxon>Dikarya</taxon>
        <taxon>Basidiomycota</taxon>
        <taxon>Agaricomycotina</taxon>
        <taxon>Agaricomycetes</taxon>
        <taxon>Agaricomycetidae</taxon>
        <taxon>Agaricales</taxon>
        <taxon>Marasmiineae</taxon>
        <taxon>Mycenaceae</taxon>
        <taxon>Mycena</taxon>
    </lineage>
</organism>
<evidence type="ECO:0000313" key="2">
    <source>
        <dbReference type="EMBL" id="KAJ7336363.1"/>
    </source>
</evidence>
<name>A0AAD6ZRW9_9AGAR</name>
<sequence length="137" mass="14649">MRPLSSKLGLRFATQLLMALAVSHFTTAAPHPGPTNNQLTARFVGDVEMCIDGLADSGCIILPLPDGECVDFTGGLTPWNDAVSNTIVPQGFLCTFYLDFGCGNDTPGDVVNFFPGTYDMFAVDFNDKASSIQCFAI</sequence>
<dbReference type="AlphaFoldDB" id="A0AAD6ZRW9"/>
<proteinExistence type="predicted"/>
<keyword evidence="3" id="KW-1185">Reference proteome</keyword>
<evidence type="ECO:0000313" key="3">
    <source>
        <dbReference type="Proteomes" id="UP001218218"/>
    </source>
</evidence>
<feature type="chain" id="PRO_5042012634" evidence="1">
    <location>
        <begin position="29"/>
        <end position="137"/>
    </location>
</feature>
<comment type="caution">
    <text evidence="2">The sequence shown here is derived from an EMBL/GenBank/DDBJ whole genome shotgun (WGS) entry which is preliminary data.</text>
</comment>
<dbReference type="Proteomes" id="UP001218218">
    <property type="component" value="Unassembled WGS sequence"/>
</dbReference>